<gene>
    <name evidence="1" type="ORF">A3F84_24125</name>
</gene>
<evidence type="ECO:0000313" key="2">
    <source>
        <dbReference type="Proteomes" id="UP000178606"/>
    </source>
</evidence>
<protein>
    <recommendedName>
        <fullName evidence="3">Neutral/alkaline non-lysosomal ceramidase N-terminal domain-containing protein</fullName>
    </recommendedName>
</protein>
<evidence type="ECO:0008006" key="3">
    <source>
        <dbReference type="Google" id="ProtNLM"/>
    </source>
</evidence>
<reference evidence="1 2" key="1">
    <citation type="journal article" date="2016" name="Nat. Commun.">
        <title>Thousands of microbial genomes shed light on interconnected biogeochemical processes in an aquifer system.</title>
        <authorList>
            <person name="Anantharaman K."/>
            <person name="Brown C.T."/>
            <person name="Hug L.A."/>
            <person name="Sharon I."/>
            <person name="Castelle C.J."/>
            <person name="Probst A.J."/>
            <person name="Thomas B.C."/>
            <person name="Singh A."/>
            <person name="Wilkins M.J."/>
            <person name="Karaoz U."/>
            <person name="Brodie E.L."/>
            <person name="Williams K.H."/>
            <person name="Hubbard S.S."/>
            <person name="Banfield J.F."/>
        </authorList>
    </citation>
    <scope>NUCLEOTIDE SEQUENCE [LARGE SCALE GENOMIC DNA]</scope>
    <source>
        <strain evidence="2">RIFCSPLOWO2_12_FULL_64_10</strain>
    </source>
</reference>
<organism evidence="1 2">
    <name type="scientific">Handelsmanbacteria sp. (strain RIFCSPLOWO2_12_FULL_64_10)</name>
    <dbReference type="NCBI Taxonomy" id="1817868"/>
    <lineage>
        <taxon>Bacteria</taxon>
        <taxon>Candidatus Handelsmaniibacteriota</taxon>
    </lineage>
</organism>
<dbReference type="EMBL" id="MFKF01000305">
    <property type="protein sequence ID" value="OGG46532.1"/>
    <property type="molecule type" value="Genomic_DNA"/>
</dbReference>
<comment type="caution">
    <text evidence="1">The sequence shown here is derived from an EMBL/GenBank/DDBJ whole genome shotgun (WGS) entry which is preliminary data.</text>
</comment>
<sequence length="480" mass="51817">MTTTKIPSPTSHVRFGHARADITPPVGIYHRLWGAARHDRSTGVHRPLFGDVMVFMPVDGSTRTLIRAQLDLCGLVRGQHDDLTRALSEAGGVSPDHVVITYSHTHSSGWFVPDRLGFPGGELILPYLQELRSKLQDTCRRALASVQEVYIAYASGRCDMAANRDGYDDALGGHVCGFNPDATADETVLVGRITAPSGGLCGTLVNYACHPTTLAWENTLISPDYVGAMREEVERATGASCVFLQGACGDLGPKEGFVGDGAVADRNGRQLAHAALSALASLGPPGTDFAYQGPVISGATLGAWARVPFSDERLRQVSRFSGGAFSVNLPLKPRPDRASLQTDLERWEARQLEADDAGDAVAARDCGARAERARRWLARLTDLPDGPTCPVQFSVHRLGDAVWVTSGGEPYNVLQVELRRRFPGLPLLFSPLASGLQVAYLLPRDRYGRGLYQEEPSPLAPGCLERLTEAIAEKIEEIAK</sequence>
<name>A0A1F6CC65_HANXR</name>
<dbReference type="AlphaFoldDB" id="A0A1F6CC65"/>
<dbReference type="Proteomes" id="UP000178606">
    <property type="component" value="Unassembled WGS sequence"/>
</dbReference>
<proteinExistence type="predicted"/>
<accession>A0A1F6CC65</accession>
<evidence type="ECO:0000313" key="1">
    <source>
        <dbReference type="EMBL" id="OGG46532.1"/>
    </source>
</evidence>